<reference evidence="5 6" key="1">
    <citation type="journal article" date="2014" name="PLoS Genet.">
        <title>Phylogenetically driven sequencing of extremely halophilic archaea reveals strategies for static and dynamic osmo-response.</title>
        <authorList>
            <person name="Becker E.A."/>
            <person name="Seitzer P.M."/>
            <person name="Tritt A."/>
            <person name="Larsen D."/>
            <person name="Krusor M."/>
            <person name="Yao A.I."/>
            <person name="Wu D."/>
            <person name="Madern D."/>
            <person name="Eisen J.A."/>
            <person name="Darling A.E."/>
            <person name="Facciotti M.T."/>
        </authorList>
    </citation>
    <scope>NUCLEOTIDE SEQUENCE [LARGE SCALE GENOMIC DNA]</scope>
    <source>
        <strain evidence="5 6">DSM 3751</strain>
    </source>
</reference>
<dbReference type="eggNOG" id="arCOG02276">
    <property type="taxonomic scope" value="Archaea"/>
</dbReference>
<comment type="caution">
    <text evidence="5">The sequence shown here is derived from an EMBL/GenBank/DDBJ whole genome shotgun (WGS) entry which is preliminary data.</text>
</comment>
<feature type="domain" description="HTH bat-type" evidence="3">
    <location>
        <begin position="206"/>
        <end position="257"/>
    </location>
</feature>
<evidence type="ECO:0000313" key="6">
    <source>
        <dbReference type="Proteomes" id="UP000011618"/>
    </source>
</evidence>
<sequence length="269" mass="29484">MFYGTLTVYSTQTEAFDDRTKDVLEEFGTLIGYARNAVEQRNALFGSEMVDLSFEIDLESDDVIRSIASELGTTVEIQNVNRRNQNSYLVHCSIPDADPGEVTELSDCVAGLDAVQPLSKSSSSTFELIVVNECIATETNDLGAVLRSIQVTEQACDIVFSVPRHRDHRRFSQQVRDQFSGVSLTAKRQSSPAGSISRTSLFDAVLSEKQTEVLTAAYHSGYFDKTRKQTGAEIADALGIAQPTFSKRLRAAQHDLLASVIDGDRSAGE</sequence>
<dbReference type="Pfam" id="PF15915">
    <property type="entry name" value="BAT"/>
    <property type="match status" value="1"/>
</dbReference>
<dbReference type="InterPro" id="IPR031803">
    <property type="entry name" value="BAT_GAF/HTH-assoc"/>
</dbReference>
<dbReference type="PANTHER" id="PTHR34236">
    <property type="entry name" value="DIMETHYL SULFOXIDE REDUCTASE TRANSCRIPTIONAL ACTIVATOR"/>
    <property type="match status" value="1"/>
</dbReference>
<dbReference type="AlphaFoldDB" id="L9Z9G5"/>
<evidence type="ECO:0000259" key="4">
    <source>
        <dbReference type="Pfam" id="PF15915"/>
    </source>
</evidence>
<keyword evidence="2" id="KW-0804">Transcription</keyword>
<dbReference type="RefSeq" id="WP_006183905.1">
    <property type="nucleotide sequence ID" value="NZ_AOII01000017.1"/>
</dbReference>
<keyword evidence="1" id="KW-0805">Transcription regulation</keyword>
<dbReference type="PANTHER" id="PTHR34236:SF1">
    <property type="entry name" value="DIMETHYL SULFOXIDE REDUCTASE TRANSCRIPTIONAL ACTIVATOR"/>
    <property type="match status" value="1"/>
</dbReference>
<evidence type="ECO:0000256" key="2">
    <source>
        <dbReference type="ARBA" id="ARBA00023163"/>
    </source>
</evidence>
<name>L9Z9G5_9EURY</name>
<dbReference type="PATRIC" id="fig|1227495.3.peg.312"/>
<feature type="domain" description="Bacterioopsin transcriptional activator GAF and HTH associated" evidence="4">
    <location>
        <begin position="49"/>
        <end position="190"/>
    </location>
</feature>
<proteinExistence type="predicted"/>
<gene>
    <name evidence="5" type="ORF">C487_01605</name>
</gene>
<protein>
    <submittedName>
        <fullName evidence="5">Bacterio-opsin activator-like protein</fullName>
    </submittedName>
</protein>
<dbReference type="InterPro" id="IPR007050">
    <property type="entry name" value="HTH_bacterioopsin"/>
</dbReference>
<evidence type="ECO:0000259" key="3">
    <source>
        <dbReference type="Pfam" id="PF04967"/>
    </source>
</evidence>
<dbReference type="Proteomes" id="UP000011618">
    <property type="component" value="Unassembled WGS sequence"/>
</dbReference>
<evidence type="ECO:0000256" key="1">
    <source>
        <dbReference type="ARBA" id="ARBA00023015"/>
    </source>
</evidence>
<accession>L9Z9G5</accession>
<evidence type="ECO:0000313" key="5">
    <source>
        <dbReference type="EMBL" id="ELY82606.1"/>
    </source>
</evidence>
<dbReference type="EMBL" id="AOII01000017">
    <property type="protein sequence ID" value="ELY82606.1"/>
    <property type="molecule type" value="Genomic_DNA"/>
</dbReference>
<dbReference type="OrthoDB" id="27447at2157"/>
<organism evidence="5 6">
    <name type="scientific">Natrinema pallidum DSM 3751</name>
    <dbReference type="NCBI Taxonomy" id="1227495"/>
    <lineage>
        <taxon>Archaea</taxon>
        <taxon>Methanobacteriati</taxon>
        <taxon>Methanobacteriota</taxon>
        <taxon>Stenosarchaea group</taxon>
        <taxon>Halobacteria</taxon>
        <taxon>Halobacteriales</taxon>
        <taxon>Natrialbaceae</taxon>
        <taxon>Natrinema</taxon>
    </lineage>
</organism>
<dbReference type="Pfam" id="PF04967">
    <property type="entry name" value="HTH_10"/>
    <property type="match status" value="1"/>
</dbReference>